<dbReference type="EMBL" id="LAZR01067111">
    <property type="protein sequence ID" value="KKK52256.1"/>
    <property type="molecule type" value="Genomic_DNA"/>
</dbReference>
<reference evidence="1" key="1">
    <citation type="journal article" date="2015" name="Nature">
        <title>Complex archaea that bridge the gap between prokaryotes and eukaryotes.</title>
        <authorList>
            <person name="Spang A."/>
            <person name="Saw J.H."/>
            <person name="Jorgensen S.L."/>
            <person name="Zaremba-Niedzwiedzka K."/>
            <person name="Martijn J."/>
            <person name="Lind A.E."/>
            <person name="van Eijk R."/>
            <person name="Schleper C."/>
            <person name="Guy L."/>
            <person name="Ettema T.J."/>
        </authorList>
    </citation>
    <scope>NUCLEOTIDE SEQUENCE</scope>
</reference>
<evidence type="ECO:0000313" key="1">
    <source>
        <dbReference type="EMBL" id="KKK52256.1"/>
    </source>
</evidence>
<feature type="non-terminal residue" evidence="1">
    <location>
        <position position="55"/>
    </location>
</feature>
<organism evidence="1">
    <name type="scientific">marine sediment metagenome</name>
    <dbReference type="NCBI Taxonomy" id="412755"/>
    <lineage>
        <taxon>unclassified sequences</taxon>
        <taxon>metagenomes</taxon>
        <taxon>ecological metagenomes</taxon>
    </lineage>
</organism>
<dbReference type="AlphaFoldDB" id="A0A0F8YW60"/>
<protein>
    <submittedName>
        <fullName evidence="1">Uncharacterized protein</fullName>
    </submittedName>
</protein>
<gene>
    <name evidence="1" type="ORF">LCGC14_3106740</name>
</gene>
<accession>A0A0F8YW60</accession>
<sequence length="55" mass="5842">MRQFIYSLLVLTGLLVFYPATSASAENALTIVVNKGIAPLKFEDESGDAAGLLPD</sequence>
<name>A0A0F8YW60_9ZZZZ</name>
<comment type="caution">
    <text evidence="1">The sequence shown here is derived from an EMBL/GenBank/DDBJ whole genome shotgun (WGS) entry which is preliminary data.</text>
</comment>
<proteinExistence type="predicted"/>